<dbReference type="Proteomes" id="UP000249794">
    <property type="component" value="Unassembled WGS sequence"/>
</dbReference>
<evidence type="ECO:0000256" key="4">
    <source>
        <dbReference type="ARBA" id="ARBA00022989"/>
    </source>
</evidence>
<feature type="transmembrane region" description="Helical" evidence="7">
    <location>
        <begin position="74"/>
        <end position="93"/>
    </location>
</feature>
<dbReference type="Pfam" id="PF13244">
    <property type="entry name" value="MbhD"/>
    <property type="match status" value="1"/>
</dbReference>
<evidence type="ECO:0000256" key="5">
    <source>
        <dbReference type="ARBA" id="ARBA00023136"/>
    </source>
</evidence>
<evidence type="ECO:0000256" key="7">
    <source>
        <dbReference type="SAM" id="Phobius"/>
    </source>
</evidence>
<evidence type="ECO:0000256" key="3">
    <source>
        <dbReference type="ARBA" id="ARBA00022692"/>
    </source>
</evidence>
<feature type="domain" description="MrpA C-terminal/MbhD" evidence="8">
    <location>
        <begin position="32"/>
        <end position="95"/>
    </location>
</feature>
<keyword evidence="2" id="KW-1003">Cell membrane</keyword>
<feature type="transmembrane region" description="Helical" evidence="7">
    <location>
        <begin position="25"/>
        <end position="43"/>
    </location>
</feature>
<evidence type="ECO:0000256" key="2">
    <source>
        <dbReference type="ARBA" id="ARBA00022475"/>
    </source>
</evidence>
<evidence type="ECO:0000313" key="10">
    <source>
        <dbReference type="Proteomes" id="UP000249794"/>
    </source>
</evidence>
<proteinExistence type="predicted"/>
<reference evidence="10" key="1">
    <citation type="submission" date="2018-04" db="EMBL/GenBank/DDBJ databases">
        <authorList>
            <person name="Cornet L."/>
        </authorList>
    </citation>
    <scope>NUCLEOTIDE SEQUENCE [LARGE SCALE GENOMIC DNA]</scope>
</reference>
<dbReference type="EMBL" id="QBMP01000078">
    <property type="protein sequence ID" value="PZO56256.1"/>
    <property type="molecule type" value="Genomic_DNA"/>
</dbReference>
<keyword evidence="5 7" id="KW-0472">Membrane</keyword>
<dbReference type="AlphaFoldDB" id="A0A2W4XGD0"/>
<evidence type="ECO:0000256" key="1">
    <source>
        <dbReference type="ARBA" id="ARBA00004651"/>
    </source>
</evidence>
<organism evidence="9 10">
    <name type="scientific">Phormidesmis priestleyi</name>
    <dbReference type="NCBI Taxonomy" id="268141"/>
    <lineage>
        <taxon>Bacteria</taxon>
        <taxon>Bacillati</taxon>
        <taxon>Cyanobacteriota</taxon>
        <taxon>Cyanophyceae</taxon>
        <taxon>Leptolyngbyales</taxon>
        <taxon>Leptolyngbyaceae</taxon>
        <taxon>Phormidesmis</taxon>
    </lineage>
</organism>
<name>A0A2W4XGD0_9CYAN</name>
<feature type="transmembrane region" description="Helical" evidence="7">
    <location>
        <begin position="50"/>
        <end position="68"/>
    </location>
</feature>
<evidence type="ECO:0000256" key="6">
    <source>
        <dbReference type="SAM" id="MobiDB-lite"/>
    </source>
</evidence>
<reference evidence="9 10" key="2">
    <citation type="submission" date="2018-06" db="EMBL/GenBank/DDBJ databases">
        <title>Metagenomic assembly of (sub)arctic Cyanobacteria and their associated microbiome from non-axenic cultures.</title>
        <authorList>
            <person name="Baurain D."/>
        </authorList>
    </citation>
    <scope>NUCLEOTIDE SEQUENCE [LARGE SCALE GENOMIC DNA]</scope>
    <source>
        <strain evidence="9">ULC027bin1</strain>
    </source>
</reference>
<feature type="region of interest" description="Disordered" evidence="6">
    <location>
        <begin position="201"/>
        <end position="221"/>
    </location>
</feature>
<evidence type="ECO:0000313" key="9">
    <source>
        <dbReference type="EMBL" id="PZO56256.1"/>
    </source>
</evidence>
<dbReference type="NCBIfam" id="NF005630">
    <property type="entry name" value="PRK07377.1-6"/>
    <property type="match status" value="1"/>
</dbReference>
<sequence length="221" mass="23893">MSNYLFSEILFSQGLFSDGLLGKNFYIIPITLLLPLTAALVVLQANPYQALVVRGILGAIAALVYALFGAADVALTEALVGTMLSITLYAIAVRSSMNMRLGILDSDSKSASESGSEYSPESPFTAALRAALKAHHMRLELVTYDNAAALQAALIAKEIHTAYDSKRFLKTRIEALYSILKTVDSPATANLTYLDLSRPLAQPLPAQPSDQTDQNLQEERP</sequence>
<evidence type="ECO:0000259" key="8">
    <source>
        <dbReference type="Pfam" id="PF13244"/>
    </source>
</evidence>
<gene>
    <name evidence="9" type="ORF">DCF15_09290</name>
</gene>
<dbReference type="NCBIfam" id="NF005628">
    <property type="entry name" value="PRK07377.1-4"/>
    <property type="match status" value="1"/>
</dbReference>
<dbReference type="InterPro" id="IPR025383">
    <property type="entry name" value="MrpA_C/MbhD"/>
</dbReference>
<comment type="caution">
    <text evidence="9">The sequence shown here is derived from an EMBL/GenBank/DDBJ whole genome shotgun (WGS) entry which is preliminary data.</text>
</comment>
<protein>
    <submittedName>
        <fullName evidence="9">Sodium:proton antiporter</fullName>
    </submittedName>
</protein>
<comment type="subcellular location">
    <subcellularLocation>
        <location evidence="1">Cell membrane</location>
        <topology evidence="1">Multi-pass membrane protein</topology>
    </subcellularLocation>
</comment>
<keyword evidence="3 7" id="KW-0812">Transmembrane</keyword>
<dbReference type="GO" id="GO:0005886">
    <property type="term" value="C:plasma membrane"/>
    <property type="evidence" value="ECO:0007669"/>
    <property type="project" value="UniProtKB-SubCell"/>
</dbReference>
<accession>A0A2W4XGD0</accession>
<keyword evidence="4 7" id="KW-1133">Transmembrane helix</keyword>